<dbReference type="Proteomes" id="UP001279734">
    <property type="component" value="Unassembled WGS sequence"/>
</dbReference>
<comment type="caution">
    <text evidence="2">The sequence shown here is derived from an EMBL/GenBank/DDBJ whole genome shotgun (WGS) entry which is preliminary data.</text>
</comment>
<accession>A0AAD3SNH0</accession>
<name>A0AAD3SNH0_NEPGR</name>
<protein>
    <submittedName>
        <fullName evidence="2">Uncharacterized protein</fullName>
    </submittedName>
</protein>
<feature type="region of interest" description="Disordered" evidence="1">
    <location>
        <begin position="148"/>
        <end position="170"/>
    </location>
</feature>
<organism evidence="2 3">
    <name type="scientific">Nepenthes gracilis</name>
    <name type="common">Slender pitcher plant</name>
    <dbReference type="NCBI Taxonomy" id="150966"/>
    <lineage>
        <taxon>Eukaryota</taxon>
        <taxon>Viridiplantae</taxon>
        <taxon>Streptophyta</taxon>
        <taxon>Embryophyta</taxon>
        <taxon>Tracheophyta</taxon>
        <taxon>Spermatophyta</taxon>
        <taxon>Magnoliopsida</taxon>
        <taxon>eudicotyledons</taxon>
        <taxon>Gunneridae</taxon>
        <taxon>Pentapetalae</taxon>
        <taxon>Caryophyllales</taxon>
        <taxon>Nepenthaceae</taxon>
        <taxon>Nepenthes</taxon>
    </lineage>
</organism>
<proteinExistence type="predicted"/>
<evidence type="ECO:0000313" key="2">
    <source>
        <dbReference type="EMBL" id="GMH13984.1"/>
    </source>
</evidence>
<dbReference type="EMBL" id="BSYO01000013">
    <property type="protein sequence ID" value="GMH13984.1"/>
    <property type="molecule type" value="Genomic_DNA"/>
</dbReference>
<dbReference type="AlphaFoldDB" id="A0AAD3SNH0"/>
<gene>
    <name evidence="2" type="ORF">Nepgr_015825</name>
</gene>
<sequence length="170" mass="18642">MSLDLLPFESGVAYVPTRCGCVEVLEVGEMQMPLLPDGGILGVPLETRTLTVQEHVAVHRLVGFTKDCIQIQLQHWTSSFSRISKTSPEAAKKLPSDSLFYNQREERVHWHKNAKDMLHLNITQAATKGHYRTLNAAATPSTAHALGAQSISSKKDQQDSAALNPITAVV</sequence>
<reference evidence="2" key="1">
    <citation type="submission" date="2023-05" db="EMBL/GenBank/DDBJ databases">
        <title>Nepenthes gracilis genome sequencing.</title>
        <authorList>
            <person name="Fukushima K."/>
        </authorList>
    </citation>
    <scope>NUCLEOTIDE SEQUENCE</scope>
    <source>
        <strain evidence="2">SING2019-196</strain>
    </source>
</reference>
<keyword evidence="3" id="KW-1185">Reference proteome</keyword>
<evidence type="ECO:0000313" key="3">
    <source>
        <dbReference type="Proteomes" id="UP001279734"/>
    </source>
</evidence>
<evidence type="ECO:0000256" key="1">
    <source>
        <dbReference type="SAM" id="MobiDB-lite"/>
    </source>
</evidence>